<comment type="caution">
    <text evidence="2">The sequence shown here is derived from an EMBL/GenBank/DDBJ whole genome shotgun (WGS) entry which is preliminary data.</text>
</comment>
<protein>
    <submittedName>
        <fullName evidence="2">Uncharacterized protein</fullName>
    </submittedName>
</protein>
<name>A0A836B574_9CHLO</name>
<reference evidence="2" key="1">
    <citation type="journal article" date="2020" name="bioRxiv">
        <title>Comparative genomics of Chlamydomonas.</title>
        <authorList>
            <person name="Craig R.J."/>
            <person name="Hasan A.R."/>
            <person name="Ness R.W."/>
            <person name="Keightley P.D."/>
        </authorList>
    </citation>
    <scope>NUCLEOTIDE SEQUENCE</scope>
    <source>
        <strain evidence="2">CCAP 11/173</strain>
    </source>
</reference>
<evidence type="ECO:0000313" key="3">
    <source>
        <dbReference type="Proteomes" id="UP000613740"/>
    </source>
</evidence>
<dbReference type="EMBL" id="JAEHOD010000021">
    <property type="protein sequence ID" value="KAG2447639.1"/>
    <property type="molecule type" value="Genomic_DNA"/>
</dbReference>
<proteinExistence type="predicted"/>
<dbReference type="AlphaFoldDB" id="A0A836B574"/>
<feature type="region of interest" description="Disordered" evidence="1">
    <location>
        <begin position="25"/>
        <end position="55"/>
    </location>
</feature>
<evidence type="ECO:0000256" key="1">
    <source>
        <dbReference type="SAM" id="MobiDB-lite"/>
    </source>
</evidence>
<accession>A0A836B574</accession>
<keyword evidence="3" id="KW-1185">Reference proteome</keyword>
<gene>
    <name evidence="2" type="ORF">HYH02_007557</name>
</gene>
<organism evidence="2 3">
    <name type="scientific">Chlamydomonas schloesseri</name>
    <dbReference type="NCBI Taxonomy" id="2026947"/>
    <lineage>
        <taxon>Eukaryota</taxon>
        <taxon>Viridiplantae</taxon>
        <taxon>Chlorophyta</taxon>
        <taxon>core chlorophytes</taxon>
        <taxon>Chlorophyceae</taxon>
        <taxon>CS clade</taxon>
        <taxon>Chlamydomonadales</taxon>
        <taxon>Chlamydomonadaceae</taxon>
        <taxon>Chlamydomonas</taxon>
    </lineage>
</organism>
<evidence type="ECO:0000313" key="2">
    <source>
        <dbReference type="EMBL" id="KAG2447639.1"/>
    </source>
</evidence>
<dbReference type="Proteomes" id="UP000613740">
    <property type="component" value="Unassembled WGS sequence"/>
</dbReference>
<sequence length="104" mass="11535">MDVSMAPYKSAYVSMVAVVSGMDVSGQAGARGARQHQHDRSNAASDSGGEDRNAQLDKRIEGIVDRKLAEFRKEFRDDMNKFRDDMNTQLNALKVAVSGQRSER</sequence>